<evidence type="ECO:0000313" key="2">
    <source>
        <dbReference type="EMBL" id="BBO99496.1"/>
    </source>
</evidence>
<dbReference type="SUPFAM" id="SSF53098">
    <property type="entry name" value="Ribonuclease H-like"/>
    <property type="match status" value="1"/>
</dbReference>
<gene>
    <name evidence="2" type="ORF">SFSGTM_02050</name>
</gene>
<dbReference type="InterPro" id="IPR033390">
    <property type="entry name" value="Rv2179c-like"/>
</dbReference>
<keyword evidence="3" id="KW-1185">Reference proteome</keyword>
<name>A0A809SBX1_9PROT</name>
<sequence length="170" mass="19993">MIVHFDTEFTTLHLRARLISIGLVADDGREFYAELTDTYEYKHCSEFVRETVLPLLDGGDAQKDSYDLVMQLGAWLEDFDEPVTMCCDSIEYDWTWFTKIFTLKSTWPANVDHRPMLLELPMEIQVTIVEEAFDNGLRRHHALDDARANRLGWLEFQRLKLQFKPLFDNL</sequence>
<proteinExistence type="predicted"/>
<reference evidence="3" key="1">
    <citation type="submission" date="2019-11" db="EMBL/GenBank/DDBJ databases">
        <title>Isolation and characterization of a novel species in the genus Sulfuriferula.</title>
        <authorList>
            <person name="Mochizuki J."/>
            <person name="Kojima H."/>
            <person name="Fukui M."/>
        </authorList>
    </citation>
    <scope>NUCLEOTIDE SEQUENCE [LARGE SCALE GENOMIC DNA]</scope>
    <source>
        <strain evidence="3">SGTM</strain>
    </source>
</reference>
<dbReference type="InterPro" id="IPR012337">
    <property type="entry name" value="RNaseH-like_sf"/>
</dbReference>
<dbReference type="EMBL" id="AP021881">
    <property type="protein sequence ID" value="BBO99496.1"/>
    <property type="molecule type" value="Genomic_DNA"/>
</dbReference>
<dbReference type="Gene3D" id="3.30.420.10">
    <property type="entry name" value="Ribonuclease H-like superfamily/Ribonuclease H"/>
    <property type="match status" value="1"/>
</dbReference>
<organism evidence="2 3">
    <name type="scientific">Sulfuriferula nivalis</name>
    <dbReference type="NCBI Taxonomy" id="2675298"/>
    <lineage>
        <taxon>Bacteria</taxon>
        <taxon>Pseudomonadati</taxon>
        <taxon>Pseudomonadota</taxon>
        <taxon>Betaproteobacteria</taxon>
        <taxon>Nitrosomonadales</taxon>
        <taxon>Sulfuricellaceae</taxon>
        <taxon>Sulfuriferula</taxon>
    </lineage>
</organism>
<dbReference type="AlphaFoldDB" id="A0A809SBX1"/>
<evidence type="ECO:0000259" key="1">
    <source>
        <dbReference type="Pfam" id="PF16473"/>
    </source>
</evidence>
<dbReference type="RefSeq" id="WP_162083540.1">
    <property type="nucleotide sequence ID" value="NZ_AP021881.1"/>
</dbReference>
<evidence type="ECO:0000313" key="3">
    <source>
        <dbReference type="Proteomes" id="UP000463939"/>
    </source>
</evidence>
<protein>
    <recommendedName>
        <fullName evidence="1">3'-5' exoribonuclease Rv2179c-like domain-containing protein</fullName>
    </recommendedName>
</protein>
<accession>A0A809SBX1</accession>
<dbReference type="KEGG" id="sniv:SFSGTM_02050"/>
<feature type="domain" description="3'-5' exoribonuclease Rv2179c-like" evidence="1">
    <location>
        <begin position="4"/>
        <end position="150"/>
    </location>
</feature>
<dbReference type="Pfam" id="PF16473">
    <property type="entry name" value="Rv2179c-like"/>
    <property type="match status" value="1"/>
</dbReference>
<dbReference type="InterPro" id="IPR036397">
    <property type="entry name" value="RNaseH_sf"/>
</dbReference>
<dbReference type="GO" id="GO:0003676">
    <property type="term" value="F:nucleic acid binding"/>
    <property type="evidence" value="ECO:0007669"/>
    <property type="project" value="InterPro"/>
</dbReference>
<dbReference type="Proteomes" id="UP000463939">
    <property type="component" value="Chromosome"/>
</dbReference>